<dbReference type="EMBL" id="CAJOBI010183443">
    <property type="protein sequence ID" value="CAF4935029.1"/>
    <property type="molecule type" value="Genomic_DNA"/>
</dbReference>
<proteinExistence type="predicted"/>
<dbReference type="EMBL" id="CAJOBG010115471">
    <property type="protein sequence ID" value="CAF4757035.1"/>
    <property type="molecule type" value="Genomic_DNA"/>
</dbReference>
<feature type="non-terminal residue" evidence="1">
    <location>
        <position position="1"/>
    </location>
</feature>
<evidence type="ECO:0000313" key="2">
    <source>
        <dbReference type="EMBL" id="CAF4935029.1"/>
    </source>
</evidence>
<evidence type="ECO:0000313" key="1">
    <source>
        <dbReference type="EMBL" id="CAF4757035.1"/>
    </source>
</evidence>
<dbReference type="Proteomes" id="UP000663866">
    <property type="component" value="Unassembled WGS sequence"/>
</dbReference>
<protein>
    <submittedName>
        <fullName evidence="1">Uncharacterized protein</fullName>
    </submittedName>
</protein>
<gene>
    <name evidence="1" type="ORF">OVN521_LOCUS50353</name>
    <name evidence="2" type="ORF">SMN809_LOCUS53362</name>
</gene>
<sequence length="61" mass="7094">QQKLPQLKRVDDIELPTKIGLGVDNEAIHLPPTVPHYVPQEMQAFLAKFIDEYYRLFDTRG</sequence>
<keyword evidence="3" id="KW-1185">Reference proteome</keyword>
<organism evidence="1 3">
    <name type="scientific">Rotaria magnacalcarata</name>
    <dbReference type="NCBI Taxonomy" id="392030"/>
    <lineage>
        <taxon>Eukaryota</taxon>
        <taxon>Metazoa</taxon>
        <taxon>Spiralia</taxon>
        <taxon>Gnathifera</taxon>
        <taxon>Rotifera</taxon>
        <taxon>Eurotatoria</taxon>
        <taxon>Bdelloidea</taxon>
        <taxon>Philodinida</taxon>
        <taxon>Philodinidae</taxon>
        <taxon>Rotaria</taxon>
    </lineage>
</organism>
<accession>A0A821LV67</accession>
<dbReference type="Proteomes" id="UP000676336">
    <property type="component" value="Unassembled WGS sequence"/>
</dbReference>
<evidence type="ECO:0000313" key="3">
    <source>
        <dbReference type="Proteomes" id="UP000663866"/>
    </source>
</evidence>
<comment type="caution">
    <text evidence="1">The sequence shown here is derived from an EMBL/GenBank/DDBJ whole genome shotgun (WGS) entry which is preliminary data.</text>
</comment>
<name>A0A821LV67_9BILA</name>
<dbReference type="AlphaFoldDB" id="A0A821LV67"/>
<feature type="non-terminal residue" evidence="1">
    <location>
        <position position="61"/>
    </location>
</feature>
<reference evidence="1" key="1">
    <citation type="submission" date="2021-02" db="EMBL/GenBank/DDBJ databases">
        <authorList>
            <person name="Nowell W R."/>
        </authorList>
    </citation>
    <scope>NUCLEOTIDE SEQUENCE</scope>
</reference>